<dbReference type="EMBL" id="JADFTS010000002">
    <property type="protein sequence ID" value="KAF9619727.1"/>
    <property type="molecule type" value="Genomic_DNA"/>
</dbReference>
<dbReference type="Proteomes" id="UP000631114">
    <property type="component" value="Unassembled WGS sequence"/>
</dbReference>
<dbReference type="PANTHER" id="PTHR15377:SF3">
    <property type="entry name" value="WW DOMAIN-CONTAINING PROTEIN"/>
    <property type="match status" value="1"/>
</dbReference>
<dbReference type="PROSITE" id="PS51676">
    <property type="entry name" value="FF"/>
    <property type="match status" value="2"/>
</dbReference>
<keyword evidence="1" id="KW-0677">Repeat</keyword>
<dbReference type="GO" id="GO:0070063">
    <property type="term" value="F:RNA polymerase binding"/>
    <property type="evidence" value="ECO:0007669"/>
    <property type="project" value="InterPro"/>
</dbReference>
<accession>A0A835IP14</accession>
<dbReference type="GO" id="GO:0005634">
    <property type="term" value="C:nucleus"/>
    <property type="evidence" value="ECO:0007669"/>
    <property type="project" value="TreeGrafter"/>
</dbReference>
<evidence type="ECO:0000313" key="4">
    <source>
        <dbReference type="EMBL" id="KAF9619727.1"/>
    </source>
</evidence>
<dbReference type="InterPro" id="IPR036517">
    <property type="entry name" value="FF_domain_sf"/>
</dbReference>
<gene>
    <name evidence="4" type="ORF">IFM89_009069</name>
</gene>
<feature type="region of interest" description="Disordered" evidence="2">
    <location>
        <begin position="232"/>
        <end position="273"/>
    </location>
</feature>
<dbReference type="SMART" id="SM00441">
    <property type="entry name" value="FF"/>
    <property type="match status" value="3"/>
</dbReference>
<proteinExistence type="predicted"/>
<name>A0A835IP14_9MAGN</name>
<evidence type="ECO:0000313" key="5">
    <source>
        <dbReference type="Proteomes" id="UP000631114"/>
    </source>
</evidence>
<dbReference type="SUPFAM" id="SSF81698">
    <property type="entry name" value="FF domain"/>
    <property type="match status" value="3"/>
</dbReference>
<dbReference type="GO" id="GO:0003712">
    <property type="term" value="F:transcription coregulator activity"/>
    <property type="evidence" value="ECO:0007669"/>
    <property type="project" value="TreeGrafter"/>
</dbReference>
<sequence>MVFDPRFKAVPSHSARRSLFEHYVRTRAKEQRKGFRQLLEEASEDIDHKTEYLSFKKKWGSDPRFGALDRKEREVLLNERVLPLKKAAEEKIKAVREAAASSFKSMLLDKREIDSHSPWSRVKDSLRSDPRYKSAKHEDRKILFNEYISELRAAEDEVQRAAKAKREEQASWRESKPKLKKDPQGRATTSDLDQADTEKLFREHVKILFEVFKLSKMPRKDRESLWRRYGEEFQRKQKSASEPVGDKLNAEKRGRNSLDSGSPAVSRRVRERR</sequence>
<feature type="compositionally biased region" description="Basic and acidic residues" evidence="2">
    <location>
        <begin position="160"/>
        <end position="184"/>
    </location>
</feature>
<dbReference type="InterPro" id="IPR002713">
    <property type="entry name" value="FF_domain"/>
</dbReference>
<dbReference type="Gene3D" id="1.10.10.440">
    <property type="entry name" value="FF domain"/>
    <property type="match status" value="4"/>
</dbReference>
<dbReference type="PANTHER" id="PTHR15377">
    <property type="entry name" value="TRANSCRIPTION ELONGATION REGULATOR 1"/>
    <property type="match status" value="1"/>
</dbReference>
<dbReference type="InterPro" id="IPR045148">
    <property type="entry name" value="TCRG1-like"/>
</dbReference>
<evidence type="ECO:0000256" key="1">
    <source>
        <dbReference type="ARBA" id="ARBA00022737"/>
    </source>
</evidence>
<dbReference type="AlphaFoldDB" id="A0A835IP14"/>
<protein>
    <recommendedName>
        <fullName evidence="3">FF domain-containing protein</fullName>
    </recommendedName>
</protein>
<evidence type="ECO:0000256" key="2">
    <source>
        <dbReference type="SAM" id="MobiDB-lite"/>
    </source>
</evidence>
<feature type="domain" description="FF" evidence="3">
    <location>
        <begin position="27"/>
        <end position="83"/>
    </location>
</feature>
<comment type="caution">
    <text evidence="4">The sequence shown here is derived from an EMBL/GenBank/DDBJ whole genome shotgun (WGS) entry which is preliminary data.</text>
</comment>
<feature type="domain" description="FF" evidence="3">
    <location>
        <begin position="96"/>
        <end position="150"/>
    </location>
</feature>
<dbReference type="OrthoDB" id="187617at2759"/>
<dbReference type="Pfam" id="PF01846">
    <property type="entry name" value="FF"/>
    <property type="match status" value="2"/>
</dbReference>
<organism evidence="4 5">
    <name type="scientific">Coptis chinensis</name>
    <dbReference type="NCBI Taxonomy" id="261450"/>
    <lineage>
        <taxon>Eukaryota</taxon>
        <taxon>Viridiplantae</taxon>
        <taxon>Streptophyta</taxon>
        <taxon>Embryophyta</taxon>
        <taxon>Tracheophyta</taxon>
        <taxon>Spermatophyta</taxon>
        <taxon>Magnoliopsida</taxon>
        <taxon>Ranunculales</taxon>
        <taxon>Ranunculaceae</taxon>
        <taxon>Coptidoideae</taxon>
        <taxon>Coptis</taxon>
    </lineage>
</organism>
<evidence type="ECO:0000259" key="3">
    <source>
        <dbReference type="PROSITE" id="PS51676"/>
    </source>
</evidence>
<feature type="compositionally biased region" description="Basic and acidic residues" evidence="2">
    <location>
        <begin position="244"/>
        <end position="256"/>
    </location>
</feature>
<keyword evidence="5" id="KW-1185">Reference proteome</keyword>
<feature type="region of interest" description="Disordered" evidence="2">
    <location>
        <begin position="160"/>
        <end position="194"/>
    </location>
</feature>
<reference evidence="4 5" key="1">
    <citation type="submission" date="2020-10" db="EMBL/GenBank/DDBJ databases">
        <title>The Coptis chinensis genome and diversification of protoberbering-type alkaloids.</title>
        <authorList>
            <person name="Wang B."/>
            <person name="Shu S."/>
            <person name="Song C."/>
            <person name="Liu Y."/>
        </authorList>
    </citation>
    <scope>NUCLEOTIDE SEQUENCE [LARGE SCALE GENOMIC DNA]</scope>
    <source>
        <strain evidence="4">HL-2020</strain>
        <tissue evidence="4">Leaf</tissue>
    </source>
</reference>